<dbReference type="GO" id="GO:2000008">
    <property type="term" value="P:regulation of protein localization to cell surface"/>
    <property type="evidence" value="ECO:0007669"/>
    <property type="project" value="UniProtKB-ARBA"/>
</dbReference>
<reference evidence="10 11" key="1">
    <citation type="journal article" date="2018" name="Science">
        <title>The opium poppy genome and morphinan production.</title>
        <authorList>
            <person name="Guo L."/>
            <person name="Winzer T."/>
            <person name="Yang X."/>
            <person name="Li Y."/>
            <person name="Ning Z."/>
            <person name="He Z."/>
            <person name="Teodor R."/>
            <person name="Lu Y."/>
            <person name="Bowser T.A."/>
            <person name="Graham I.A."/>
            <person name="Ye K."/>
        </authorList>
    </citation>
    <scope>NUCLEOTIDE SEQUENCE [LARGE SCALE GENOMIC DNA]</scope>
    <source>
        <strain evidence="11">cv. HN1</strain>
        <tissue evidence="10">Leaves</tissue>
    </source>
</reference>
<evidence type="ECO:0000313" key="11">
    <source>
        <dbReference type="Proteomes" id="UP000316621"/>
    </source>
</evidence>
<dbReference type="GO" id="GO:0009567">
    <property type="term" value="P:double fertilization forming a zygote and endosperm"/>
    <property type="evidence" value="ECO:0007669"/>
    <property type="project" value="InterPro"/>
</dbReference>
<evidence type="ECO:0000256" key="8">
    <source>
        <dbReference type="ARBA" id="ARBA00034484"/>
    </source>
</evidence>
<keyword evidence="3" id="KW-0964">Secreted</keyword>
<dbReference type="GO" id="GO:0005576">
    <property type="term" value="C:extracellular region"/>
    <property type="evidence" value="ECO:0007669"/>
    <property type="project" value="UniProtKB-SubCell"/>
</dbReference>
<evidence type="ECO:0000256" key="3">
    <source>
        <dbReference type="ARBA" id="ARBA00022525"/>
    </source>
</evidence>
<evidence type="ECO:0000256" key="4">
    <source>
        <dbReference type="ARBA" id="ARBA00022729"/>
    </source>
</evidence>
<dbReference type="PANTHER" id="PTHR35293">
    <property type="entry name" value="EGG CELL-SECRETED PROTEIN 1.5"/>
    <property type="match status" value="1"/>
</dbReference>
<dbReference type="InterPro" id="IPR008502">
    <property type="entry name" value="Prolamin-like"/>
</dbReference>
<evidence type="ECO:0000256" key="1">
    <source>
        <dbReference type="ARBA" id="ARBA00004541"/>
    </source>
</evidence>
<organism evidence="10 11">
    <name type="scientific">Papaver somniferum</name>
    <name type="common">Opium poppy</name>
    <dbReference type="NCBI Taxonomy" id="3469"/>
    <lineage>
        <taxon>Eukaryota</taxon>
        <taxon>Viridiplantae</taxon>
        <taxon>Streptophyta</taxon>
        <taxon>Embryophyta</taxon>
        <taxon>Tracheophyta</taxon>
        <taxon>Spermatophyta</taxon>
        <taxon>Magnoliopsida</taxon>
        <taxon>Ranunculales</taxon>
        <taxon>Papaveraceae</taxon>
        <taxon>Papaveroideae</taxon>
        <taxon>Papaver</taxon>
    </lineage>
</organism>
<sequence length="109" mass="12390">MWVTTYAYHGCILFNFFKVAAIHHNVHCNNFQHNGFQHNRCHWCTNKTFVDVQVATPISLAARLQSDGSYSGCWDSLTELQACTGEVILFFLNGETHSGRNCCRAIHII</sequence>
<keyword evidence="6" id="KW-0968">Cytoplasmic vesicle</keyword>
<gene>
    <name evidence="10" type="ORF">C5167_032481</name>
</gene>
<dbReference type="InterPro" id="IPR044711">
    <property type="entry name" value="EC11-15"/>
</dbReference>
<name>A0A4Y7K9D4_PAPSO</name>
<comment type="subcellular location">
    <subcellularLocation>
        <location evidence="1">Cytoplasmic vesicle</location>
    </subcellularLocation>
    <subcellularLocation>
        <location evidence="2">Secreted</location>
    </subcellularLocation>
</comment>
<keyword evidence="11" id="KW-1185">Reference proteome</keyword>
<dbReference type="GO" id="GO:0080155">
    <property type="term" value="P:regulation of double fertilization forming a zygote and endosperm"/>
    <property type="evidence" value="ECO:0007669"/>
    <property type="project" value="UniProtKB-ARBA"/>
</dbReference>
<dbReference type="AlphaFoldDB" id="A0A4Y7K9D4"/>
<evidence type="ECO:0000256" key="5">
    <source>
        <dbReference type="ARBA" id="ARBA00023279"/>
    </source>
</evidence>
<protein>
    <recommendedName>
        <fullName evidence="9">Prolamin-like domain-containing protein</fullName>
    </recommendedName>
</protein>
<comment type="similarity">
    <text evidence="8">Belongs to the plant egg cell-secreted peptide family.</text>
</comment>
<evidence type="ECO:0000256" key="7">
    <source>
        <dbReference type="ARBA" id="ARBA00034457"/>
    </source>
</evidence>
<evidence type="ECO:0000313" key="10">
    <source>
        <dbReference type="EMBL" id="RZC68605.1"/>
    </source>
</evidence>
<keyword evidence="5" id="KW-0278">Fertilization</keyword>
<feature type="domain" description="Prolamin-like" evidence="9">
    <location>
        <begin position="73"/>
        <end position="109"/>
    </location>
</feature>
<evidence type="ECO:0000256" key="6">
    <source>
        <dbReference type="ARBA" id="ARBA00023329"/>
    </source>
</evidence>
<dbReference type="PANTHER" id="PTHR35293:SF1">
    <property type="entry name" value="EGG CELL-SECRETED PROTEIN 1.5"/>
    <property type="match status" value="1"/>
</dbReference>
<evidence type="ECO:0000259" key="9">
    <source>
        <dbReference type="Pfam" id="PF05617"/>
    </source>
</evidence>
<dbReference type="GO" id="GO:0031410">
    <property type="term" value="C:cytoplasmic vesicle"/>
    <property type="evidence" value="ECO:0007669"/>
    <property type="project" value="UniProtKB-SubCell"/>
</dbReference>
<dbReference type="EMBL" id="CM010721">
    <property type="protein sequence ID" value="RZC68605.1"/>
    <property type="molecule type" value="Genomic_DNA"/>
</dbReference>
<proteinExistence type="inferred from homology"/>
<comment type="function">
    <text evidence="7">Involved in the regulation of gamete interactions during the double fertilization and to prevent multiple-pollen tube attraction; mediates the redistribution of the gamete fusogen HAP2/GCS1 to the cell surface after secretion upon sperm arrival.</text>
</comment>
<dbReference type="Pfam" id="PF05617">
    <property type="entry name" value="Prolamin_like"/>
    <property type="match status" value="1"/>
</dbReference>
<keyword evidence="4" id="KW-0732">Signal</keyword>
<dbReference type="Proteomes" id="UP000316621">
    <property type="component" value="Chromosome 7"/>
</dbReference>
<dbReference type="Gramene" id="RZC68605">
    <property type="protein sequence ID" value="RZC68605"/>
    <property type="gene ID" value="C5167_032481"/>
</dbReference>
<accession>A0A4Y7K9D4</accession>
<evidence type="ECO:0000256" key="2">
    <source>
        <dbReference type="ARBA" id="ARBA00004613"/>
    </source>
</evidence>